<gene>
    <name evidence="2" type="ORF">FHX49_001103</name>
</gene>
<dbReference type="RefSeq" id="WP_165139548.1">
    <property type="nucleotide sequence ID" value="NZ_CP049255.1"/>
</dbReference>
<dbReference type="InterPro" id="IPR050194">
    <property type="entry name" value="Glycosyltransferase_grp1"/>
</dbReference>
<name>A0A7W4V2B5_9MICO</name>
<protein>
    <recommendedName>
        <fullName evidence="1">D-inositol 3-phosphate glycosyltransferase</fullName>
    </recommendedName>
</protein>
<keyword evidence="2" id="KW-0808">Transferase</keyword>
<dbReference type="Gene3D" id="3.40.50.2000">
    <property type="entry name" value="Glycogen Phosphorylase B"/>
    <property type="match status" value="2"/>
</dbReference>
<proteinExistence type="predicted"/>
<reference evidence="2 3" key="1">
    <citation type="submission" date="2020-08" db="EMBL/GenBank/DDBJ databases">
        <title>Sequencing the genomes of 1000 actinobacteria strains.</title>
        <authorList>
            <person name="Klenk H.-P."/>
        </authorList>
    </citation>
    <scope>NUCLEOTIDE SEQUENCE [LARGE SCALE GENOMIC DNA]</scope>
    <source>
        <strain evidence="2 3">DSM 27099</strain>
    </source>
</reference>
<organism evidence="2 3">
    <name type="scientific">Microbacterium endophyticum</name>
    <dbReference type="NCBI Taxonomy" id="1526412"/>
    <lineage>
        <taxon>Bacteria</taxon>
        <taxon>Bacillati</taxon>
        <taxon>Actinomycetota</taxon>
        <taxon>Actinomycetes</taxon>
        <taxon>Micrococcales</taxon>
        <taxon>Microbacteriaceae</taxon>
        <taxon>Microbacterium</taxon>
    </lineage>
</organism>
<dbReference type="AlphaFoldDB" id="A0A7W4V2B5"/>
<keyword evidence="3" id="KW-1185">Reference proteome</keyword>
<evidence type="ECO:0000313" key="3">
    <source>
        <dbReference type="Proteomes" id="UP000529310"/>
    </source>
</evidence>
<dbReference type="Pfam" id="PF13692">
    <property type="entry name" value="Glyco_trans_1_4"/>
    <property type="match status" value="1"/>
</dbReference>
<accession>A0A7W4V2B5</accession>
<comment type="caution">
    <text evidence="2">The sequence shown here is derived from an EMBL/GenBank/DDBJ whole genome shotgun (WGS) entry which is preliminary data.</text>
</comment>
<evidence type="ECO:0000256" key="1">
    <source>
        <dbReference type="ARBA" id="ARBA00021292"/>
    </source>
</evidence>
<dbReference type="PANTHER" id="PTHR45947">
    <property type="entry name" value="SULFOQUINOVOSYL TRANSFERASE SQD2"/>
    <property type="match status" value="1"/>
</dbReference>
<dbReference type="SUPFAM" id="SSF53756">
    <property type="entry name" value="UDP-Glycosyltransferase/glycogen phosphorylase"/>
    <property type="match status" value="1"/>
</dbReference>
<sequence>MQEYVPHYRVPLFKRMVELAESEGIDLKVVAGTPQRKQATRRDAGRFHPHIQMRQTEFGLLGRRVTFRDAGWSTRGAALVIVEQARRNLDVYFDLLIRPSRVAVWGHGSDYIQSAGRLETWLLTTITNRAAWFFGYTPTSVNAVVAKGFPPQRTTVLWNTTDTSALRGNLNQVTESEKASFRGESTGMAVFVGALDKSKRLDFLVAAAARIAARRPGFRLTICGDGPESDQVRELERQYDWLQVRPAVTGRSLAVALSSADAIAMPGRVGLIAVDSLVSSVPIVTVDWAYHAPEYEYLDSTNSVSSANTVEDYADALENTIYHALSNERLRSGATASAELFTIEGMARRFMAGIRAALSGTR</sequence>
<dbReference type="GO" id="GO:0016757">
    <property type="term" value="F:glycosyltransferase activity"/>
    <property type="evidence" value="ECO:0007669"/>
    <property type="project" value="InterPro"/>
</dbReference>
<dbReference type="Proteomes" id="UP000529310">
    <property type="component" value="Unassembled WGS sequence"/>
</dbReference>
<dbReference type="PANTHER" id="PTHR45947:SF3">
    <property type="entry name" value="SULFOQUINOVOSYL TRANSFERASE SQD2"/>
    <property type="match status" value="1"/>
</dbReference>
<evidence type="ECO:0000313" key="2">
    <source>
        <dbReference type="EMBL" id="MBB2975537.1"/>
    </source>
</evidence>
<dbReference type="EMBL" id="JACHWQ010000002">
    <property type="protein sequence ID" value="MBB2975537.1"/>
    <property type="molecule type" value="Genomic_DNA"/>
</dbReference>